<evidence type="ECO:0008006" key="3">
    <source>
        <dbReference type="Google" id="ProtNLM"/>
    </source>
</evidence>
<name>A0A2K4ZAD1_9FIRM</name>
<reference evidence="1 2" key="1">
    <citation type="submission" date="2018-01" db="EMBL/GenBank/DDBJ databases">
        <authorList>
            <person name="Gaut B.S."/>
            <person name="Morton B.R."/>
            <person name="Clegg M.T."/>
            <person name="Duvall M.R."/>
        </authorList>
    </citation>
    <scope>NUCLEOTIDE SEQUENCE [LARGE SCALE GENOMIC DNA]</scope>
    <source>
        <strain evidence="1">GP69</strain>
    </source>
</reference>
<dbReference type="Proteomes" id="UP000236311">
    <property type="component" value="Unassembled WGS sequence"/>
</dbReference>
<dbReference type="PANTHER" id="PTHR30528">
    <property type="entry name" value="CYTOPLASMIC PROTEIN"/>
    <property type="match status" value="1"/>
</dbReference>
<organism evidence="1 2">
    <name type="scientific">Acetatifactor muris</name>
    <dbReference type="NCBI Taxonomy" id="879566"/>
    <lineage>
        <taxon>Bacteria</taxon>
        <taxon>Bacillati</taxon>
        <taxon>Bacillota</taxon>
        <taxon>Clostridia</taxon>
        <taxon>Lachnospirales</taxon>
        <taxon>Lachnospiraceae</taxon>
        <taxon>Acetatifactor</taxon>
    </lineage>
</organism>
<dbReference type="PANTHER" id="PTHR30528:SF0">
    <property type="entry name" value="CYTOPLASMIC PROTEIN"/>
    <property type="match status" value="1"/>
</dbReference>
<evidence type="ECO:0000313" key="2">
    <source>
        <dbReference type="Proteomes" id="UP000236311"/>
    </source>
</evidence>
<keyword evidence="2" id="KW-1185">Reference proteome</keyword>
<sequence>MIQKRGTGVKGYTRDEIRRRLLRYHNIDGSEKLTGIEGVRKIMGRLGSIQYDPLNVVGRNADLVLQARVNDYNYENLYILLYKEHSLTDGFDKEMCIYNTEDFGRFSKVREAHAKAVINTLTYRGQLDALKILDEVKAFVAEHGQTGTKDISIGETRESSWGHRKLSSAALDYLYNKGELCVTDKKGTQKYFDLTERVIPSACMGTGDISQDEFLDWYIERRIRSVGFLWDKNGGAWQGHFLSDRDVRKMALERLVKQKRVFPFQLEGVSEICYACKEFLDLQTDEEQKDCARFIAPLDNIMWDRTLLEQLFDFSYRWEVYTPAAKRKYGYYVIPVLYNSRFVARFEPEPVGKTGCFRIKSWWWEPDVCPDERMHRVIREEMLRFSRYLQAECAEENMDIIR</sequence>
<evidence type="ECO:0000313" key="1">
    <source>
        <dbReference type="EMBL" id="SOY27418.1"/>
    </source>
</evidence>
<proteinExistence type="predicted"/>
<dbReference type="InterPro" id="IPR009351">
    <property type="entry name" value="AlkZ-like"/>
</dbReference>
<accession>A0A2K4ZAD1</accession>
<gene>
    <name evidence="1" type="ORF">AMURIS_00122</name>
</gene>
<protein>
    <recommendedName>
        <fullName evidence="3">Winged helix DNA-binding domain-containing protein</fullName>
    </recommendedName>
</protein>
<dbReference type="EMBL" id="OFSM01000001">
    <property type="protein sequence ID" value="SOY27418.1"/>
    <property type="molecule type" value="Genomic_DNA"/>
</dbReference>
<dbReference type="RefSeq" id="WP_242982230.1">
    <property type="nucleotide sequence ID" value="NZ_JANJZD010000008.1"/>
</dbReference>
<dbReference type="Pfam" id="PF06224">
    <property type="entry name" value="AlkZ-like"/>
    <property type="match status" value="1"/>
</dbReference>
<dbReference type="AlphaFoldDB" id="A0A2K4ZAD1"/>